<organism evidence="4 5">
    <name type="scientific">Trichoderma arundinaceum</name>
    <dbReference type="NCBI Taxonomy" id="490622"/>
    <lineage>
        <taxon>Eukaryota</taxon>
        <taxon>Fungi</taxon>
        <taxon>Dikarya</taxon>
        <taxon>Ascomycota</taxon>
        <taxon>Pezizomycotina</taxon>
        <taxon>Sordariomycetes</taxon>
        <taxon>Hypocreomycetidae</taxon>
        <taxon>Hypocreales</taxon>
        <taxon>Hypocreaceae</taxon>
        <taxon>Trichoderma</taxon>
    </lineage>
</organism>
<dbReference type="InterPro" id="IPR020843">
    <property type="entry name" value="ER"/>
</dbReference>
<dbReference type="InterPro" id="IPR036291">
    <property type="entry name" value="NAD(P)-bd_dom_sf"/>
</dbReference>
<dbReference type="SUPFAM" id="SSF51735">
    <property type="entry name" value="NAD(P)-binding Rossmann-fold domains"/>
    <property type="match status" value="1"/>
</dbReference>
<dbReference type="STRING" id="490622.A0A395NIP6"/>
<dbReference type="Pfam" id="PF00107">
    <property type="entry name" value="ADH_zinc_N"/>
    <property type="match status" value="1"/>
</dbReference>
<comment type="caution">
    <text evidence="4">The sequence shown here is derived from an EMBL/GenBank/DDBJ whole genome shotgun (WGS) entry which is preliminary data.</text>
</comment>
<evidence type="ECO:0000256" key="1">
    <source>
        <dbReference type="ARBA" id="ARBA00022857"/>
    </source>
</evidence>
<accession>A0A395NIP6</accession>
<evidence type="ECO:0000313" key="5">
    <source>
        <dbReference type="Proteomes" id="UP000266272"/>
    </source>
</evidence>
<keyword evidence="5" id="KW-1185">Reference proteome</keyword>
<dbReference type="AlphaFoldDB" id="A0A395NIP6"/>
<dbReference type="SMART" id="SM00829">
    <property type="entry name" value="PKS_ER"/>
    <property type="match status" value="1"/>
</dbReference>
<dbReference type="Gene3D" id="3.40.50.720">
    <property type="entry name" value="NAD(P)-binding Rossmann-like Domain"/>
    <property type="match status" value="1"/>
</dbReference>
<dbReference type="InterPro" id="IPR013149">
    <property type="entry name" value="ADH-like_C"/>
</dbReference>
<dbReference type="GO" id="GO:0016651">
    <property type="term" value="F:oxidoreductase activity, acting on NAD(P)H"/>
    <property type="evidence" value="ECO:0007669"/>
    <property type="project" value="TreeGrafter"/>
</dbReference>
<evidence type="ECO:0000259" key="3">
    <source>
        <dbReference type="SMART" id="SM00829"/>
    </source>
</evidence>
<dbReference type="PANTHER" id="PTHR48106">
    <property type="entry name" value="QUINONE OXIDOREDUCTASE PIG3-RELATED"/>
    <property type="match status" value="1"/>
</dbReference>
<evidence type="ECO:0000313" key="4">
    <source>
        <dbReference type="EMBL" id="RFU75900.1"/>
    </source>
</evidence>
<dbReference type="EMBL" id="PXOA01000403">
    <property type="protein sequence ID" value="RFU75900.1"/>
    <property type="molecule type" value="Genomic_DNA"/>
</dbReference>
<keyword evidence="2" id="KW-0560">Oxidoreductase</keyword>
<reference evidence="4 5" key="1">
    <citation type="journal article" date="2018" name="PLoS Pathog.">
        <title>Evolution of structural diversity of trichothecenes, a family of toxins produced by plant pathogenic and entomopathogenic fungi.</title>
        <authorList>
            <person name="Proctor R.H."/>
            <person name="McCormick S.P."/>
            <person name="Kim H.S."/>
            <person name="Cardoza R.E."/>
            <person name="Stanley A.M."/>
            <person name="Lindo L."/>
            <person name="Kelly A."/>
            <person name="Brown D.W."/>
            <person name="Lee T."/>
            <person name="Vaughan M.M."/>
            <person name="Alexander N.J."/>
            <person name="Busman M."/>
            <person name="Gutierrez S."/>
        </authorList>
    </citation>
    <scope>NUCLEOTIDE SEQUENCE [LARGE SCALE GENOMIC DNA]</scope>
    <source>
        <strain evidence="4 5">IBT 40837</strain>
    </source>
</reference>
<keyword evidence="1" id="KW-0521">NADP</keyword>
<feature type="domain" description="Enoyl reductase (ER)" evidence="3">
    <location>
        <begin position="23"/>
        <end position="329"/>
    </location>
</feature>
<dbReference type="PANTHER" id="PTHR48106:SF18">
    <property type="entry name" value="QUINONE OXIDOREDUCTASE PIG3"/>
    <property type="match status" value="1"/>
</dbReference>
<evidence type="ECO:0000256" key="2">
    <source>
        <dbReference type="ARBA" id="ARBA00023002"/>
    </source>
</evidence>
<dbReference type="Gene3D" id="3.90.180.10">
    <property type="entry name" value="Medium-chain alcohol dehydrogenases, catalytic domain"/>
    <property type="match status" value="1"/>
</dbReference>
<dbReference type="InterPro" id="IPR013154">
    <property type="entry name" value="ADH-like_N"/>
</dbReference>
<name>A0A395NIP6_TRIAR</name>
<dbReference type="InterPro" id="IPR011032">
    <property type="entry name" value="GroES-like_sf"/>
</dbReference>
<dbReference type="SUPFAM" id="SSF50129">
    <property type="entry name" value="GroES-like"/>
    <property type="match status" value="1"/>
</dbReference>
<proteinExistence type="predicted"/>
<dbReference type="Pfam" id="PF08240">
    <property type="entry name" value="ADH_N"/>
    <property type="match status" value="1"/>
</dbReference>
<sequence>MALSEEKPETMLAVYAASGDQSNPLTGLKVGRVPLPPIPEGWLRIKVSASTVNYHDIFTLKGVGFHPIKFPRIIGCEGVGTLEDGSKVILYPIMITPTYIGEEIFDPKRHVFSELTDGTMAEYVVAPPSNVLPLPDEIDPVSGSVLGIAWLTAYSMLFSKSGLRAGQTMLVQGSSGGVTTALIQLGTAAGMRVWATGRTAEKRKLAQSLGAERTFESGEKLPTQVDAVFDTSGAVTWRHSVASVKAGGTIVLCGGHGGFELPTDSFRVFADQLNIRGVYAGTLSEFRDLISYVAAKKIKPCVGKVLPLSEGEEAVRLVYEGKTQGKVVLTVGDTTA</sequence>
<dbReference type="OrthoDB" id="201656at2759"/>
<dbReference type="Proteomes" id="UP000266272">
    <property type="component" value="Unassembled WGS sequence"/>
</dbReference>
<dbReference type="GO" id="GO:0070402">
    <property type="term" value="F:NADPH binding"/>
    <property type="evidence" value="ECO:0007669"/>
    <property type="project" value="TreeGrafter"/>
</dbReference>
<protein>
    <recommendedName>
        <fullName evidence="3">Enoyl reductase (ER) domain-containing protein</fullName>
    </recommendedName>
</protein>
<gene>
    <name evidence="4" type="ORF">TARUN_6362</name>
</gene>